<organism evidence="1 2">
    <name type="scientific">Brachyspira pilosicoli P43/6/78</name>
    <dbReference type="NCBI Taxonomy" id="1042417"/>
    <lineage>
        <taxon>Bacteria</taxon>
        <taxon>Pseudomonadati</taxon>
        <taxon>Spirochaetota</taxon>
        <taxon>Spirochaetia</taxon>
        <taxon>Brachyspirales</taxon>
        <taxon>Brachyspiraceae</taxon>
        <taxon>Brachyspira</taxon>
    </lineage>
</organism>
<proteinExistence type="predicted"/>
<evidence type="ECO:0008006" key="3">
    <source>
        <dbReference type="Google" id="ProtNLM"/>
    </source>
</evidence>
<dbReference type="EMBL" id="CP002873">
    <property type="protein sequence ID" value="AGA66336.1"/>
    <property type="molecule type" value="Genomic_DNA"/>
</dbReference>
<protein>
    <recommendedName>
        <fullName evidence="3">Toxin A</fullName>
    </recommendedName>
</protein>
<evidence type="ECO:0000313" key="1">
    <source>
        <dbReference type="EMBL" id="AGA66336.1"/>
    </source>
</evidence>
<dbReference type="RefSeq" id="WP_015274362.1">
    <property type="nucleotide sequence ID" value="NC_019908.1"/>
</dbReference>
<name>A0A3B6VKB6_BRAPL</name>
<reference evidence="1 2" key="1">
    <citation type="journal article" date="2013" name="Genome Announc.">
        <title>Complete Genome Sequence of the Porcine Strain Brachyspira pilosicoli P43/6/78(T.).</title>
        <authorList>
            <person name="Lin C."/>
            <person name="den Bakker H.C."/>
            <person name="Suzuki H."/>
            <person name="Lefebure T."/>
            <person name="Ponnala L."/>
            <person name="Sun Q."/>
            <person name="Stanhope M.J."/>
            <person name="Wiedmann M."/>
            <person name="Duhamel G.E."/>
        </authorList>
    </citation>
    <scope>NUCLEOTIDE SEQUENCE [LARGE SCALE GENOMIC DNA]</scope>
    <source>
        <strain evidence="1 2">P43/6/78</strain>
    </source>
</reference>
<dbReference type="GeneID" id="56440507"/>
<dbReference type="KEGG" id="bpip:BPP43_05420"/>
<dbReference type="AlphaFoldDB" id="A0A3B6VKB6"/>
<sequence>MKLIKFLIVIYLIITSIVYAQTNIQPGLYIRGDLDGYFFPYLDGGGQLSLYYRFITDVFPGYIWEGVRTDIGISDHLDAERNKLKVYIDSSISKYFNINVSASLVNYYTAGKRGFVNFDSPNIAVDTNAINKALKTDNISFEAEATPTFIVPLFNNLFDGTGLIIQAGLTFKYAYINNGKYYLDYELLLVREQNDISYKLDSMILFDLYPLSVGINYMLAYMNNTKQLWHSIGAYAHFEYEFLNRFYTEVNLKIGQYISHPSYTGKLYLNMDAALVFKII</sequence>
<evidence type="ECO:0000313" key="2">
    <source>
        <dbReference type="Proteomes" id="UP000010793"/>
    </source>
</evidence>
<gene>
    <name evidence="1" type="ORF">BPP43_05420</name>
</gene>
<keyword evidence="2" id="KW-1185">Reference proteome</keyword>
<dbReference type="Proteomes" id="UP000010793">
    <property type="component" value="Chromosome"/>
</dbReference>
<accession>A0A3B6VKB6</accession>